<sequence>MKIGKEIKLIGEGILHIFEKDLKISLKIVFDKVEEYYEFIRETDELAYSLPFCTFKDFGEVYLKNVSLGYYNKTEDVKNTFLKKDILKNFFLSTIKDGKIFNFVFKERFIELEMKNPYTNNFIVLGNFKINGNILGFTLENGIERKKDPYTKNQIIICRDEKIIETEDIKYITLALELFQGQYLMKMEEKIGGKIKFFLGKYKYNSIPTSTFLSDSNYCSDFVEIIYNFLKSLDQKDRSKWERAFRLLISYNSVKNLDGIVQLFQFFDIFKGANSNNNEGSSLENKIHELLGQIELSEDQKIKKIIKECQNNITQKGKYKKTLKDEFLFTEKEAKFITDIRNDIIHESLFLDESIEKNFGRLQLDNDSELYGYLSSVTNSIIRGYILGIYLEEVIYKYILKKIPKLNELSSSLGEYSKNGNKLKDYANIYEQLKKL</sequence>
<organism evidence="1">
    <name type="scientific">Fusobacterium animalis</name>
    <dbReference type="NCBI Taxonomy" id="76859"/>
    <lineage>
        <taxon>Bacteria</taxon>
        <taxon>Fusobacteriati</taxon>
        <taxon>Fusobacteriota</taxon>
        <taxon>Fusobacteriia</taxon>
        <taxon>Fusobacteriales</taxon>
        <taxon>Fusobacteriaceae</taxon>
        <taxon>Fusobacterium</taxon>
    </lineage>
</organism>
<dbReference type="OrthoDB" id="9886656at2"/>
<proteinExistence type="predicted"/>
<dbReference type="RefSeq" id="WP_060676743.1">
    <property type="nucleotide sequence ID" value="NZ_CP012713.1"/>
</dbReference>
<dbReference type="EMBL" id="CP012713">
    <property type="protein sequence ID" value="ALF18682.1"/>
    <property type="molecule type" value="Genomic_DNA"/>
</dbReference>
<reference evidence="1 2" key="1">
    <citation type="submission" date="2015-09" db="EMBL/GenBank/DDBJ databases">
        <authorList>
            <person name="Jackson K.R."/>
            <person name="Lunt B.L."/>
            <person name="Fisher J.N.B."/>
            <person name="Gardner A.V."/>
            <person name="Bailey M.E."/>
            <person name="Deus L.M."/>
            <person name="Earl A.S."/>
            <person name="Gibby P.D."/>
            <person name="Hartmann K.A."/>
            <person name="Liu J.E."/>
            <person name="Manci A.M."/>
            <person name="Nielsen D.A."/>
            <person name="Solomon M.B."/>
            <person name="Breakwell D.P."/>
            <person name="Burnett S.H."/>
            <person name="Grose J.H."/>
        </authorList>
    </citation>
    <scope>NUCLEOTIDE SEQUENCE [LARGE SCALE GENOMIC DNA]</scope>
    <source>
        <strain evidence="1 2">KCOM 1279</strain>
    </source>
</reference>
<dbReference type="AlphaFoldDB" id="A0A0M4SS15"/>
<evidence type="ECO:0000313" key="2">
    <source>
        <dbReference type="Proteomes" id="UP000063147"/>
    </source>
</evidence>
<name>A0A0M4SS15_9FUSO</name>
<dbReference type="Proteomes" id="UP000063147">
    <property type="component" value="Chromosome"/>
</dbReference>
<dbReference type="PATRIC" id="fig|76859.3.peg.2241"/>
<gene>
    <name evidence="1" type="ORF">RN98_11090</name>
</gene>
<evidence type="ECO:0000313" key="1">
    <source>
        <dbReference type="EMBL" id="ALF18682.1"/>
    </source>
</evidence>
<protein>
    <recommendedName>
        <fullName evidence="3">Apea-like HEPN domain-containing protein</fullName>
    </recommendedName>
</protein>
<accession>A0A0M4SS15</accession>
<evidence type="ECO:0008006" key="3">
    <source>
        <dbReference type="Google" id="ProtNLM"/>
    </source>
</evidence>